<organism evidence="1 2">
    <name type="scientific">Fusarium venenatum</name>
    <dbReference type="NCBI Taxonomy" id="56646"/>
    <lineage>
        <taxon>Eukaryota</taxon>
        <taxon>Fungi</taxon>
        <taxon>Dikarya</taxon>
        <taxon>Ascomycota</taxon>
        <taxon>Pezizomycotina</taxon>
        <taxon>Sordariomycetes</taxon>
        <taxon>Hypocreomycetidae</taxon>
        <taxon>Hypocreales</taxon>
        <taxon>Nectriaceae</taxon>
        <taxon>Fusarium</taxon>
    </lineage>
</organism>
<dbReference type="AlphaFoldDB" id="A0A2L2TS84"/>
<sequence>MTSFENCGKWRLVATIRTQVDFVHVQEQVHCTFEAFLHCNGQWGMAINIFGVKFDTRLRKQHINDFVQSKTRSDL</sequence>
<proteinExistence type="predicted"/>
<reference evidence="2" key="1">
    <citation type="submission" date="2014-10" db="EMBL/GenBank/DDBJ databases">
        <authorList>
            <person name="King R."/>
        </authorList>
    </citation>
    <scope>NUCLEOTIDE SEQUENCE [LARGE SCALE GENOMIC DNA]</scope>
    <source>
        <strain evidence="2">A3/5</strain>
    </source>
</reference>
<accession>A0A2L2TS84</accession>
<dbReference type="Proteomes" id="UP000245910">
    <property type="component" value="Chromosome III"/>
</dbReference>
<keyword evidence="2" id="KW-1185">Reference proteome</keyword>
<evidence type="ECO:0000313" key="2">
    <source>
        <dbReference type="Proteomes" id="UP000245910"/>
    </source>
</evidence>
<dbReference type="EMBL" id="LN649231">
    <property type="protein sequence ID" value="CEI68137.1"/>
    <property type="molecule type" value="Genomic_DNA"/>
</dbReference>
<evidence type="ECO:0000313" key="1">
    <source>
        <dbReference type="EMBL" id="CEI68137.1"/>
    </source>
</evidence>
<name>A0A2L2TS84_9HYPO</name>
<protein>
    <submittedName>
        <fullName evidence="1">Uncharacterized protein</fullName>
    </submittedName>
</protein>